<dbReference type="AlphaFoldDB" id="A0A6D2IFB6"/>
<organism evidence="1 2">
    <name type="scientific">Microthlaspi erraticum</name>
    <dbReference type="NCBI Taxonomy" id="1685480"/>
    <lineage>
        <taxon>Eukaryota</taxon>
        <taxon>Viridiplantae</taxon>
        <taxon>Streptophyta</taxon>
        <taxon>Embryophyta</taxon>
        <taxon>Tracheophyta</taxon>
        <taxon>Spermatophyta</taxon>
        <taxon>Magnoliopsida</taxon>
        <taxon>eudicotyledons</taxon>
        <taxon>Gunneridae</taxon>
        <taxon>Pentapetalae</taxon>
        <taxon>rosids</taxon>
        <taxon>malvids</taxon>
        <taxon>Brassicales</taxon>
        <taxon>Brassicaceae</taxon>
        <taxon>Coluteocarpeae</taxon>
        <taxon>Microthlaspi</taxon>
    </lineage>
</organism>
<gene>
    <name evidence="1" type="ORF">MERR_LOCUS13982</name>
</gene>
<comment type="caution">
    <text evidence="1">The sequence shown here is derived from an EMBL/GenBank/DDBJ whole genome shotgun (WGS) entry which is preliminary data.</text>
</comment>
<dbReference type="Proteomes" id="UP000467841">
    <property type="component" value="Unassembled WGS sequence"/>
</dbReference>
<dbReference type="InterPro" id="IPR024768">
    <property type="entry name" value="Marf1"/>
</dbReference>
<reference evidence="1" key="1">
    <citation type="submission" date="2020-01" db="EMBL/GenBank/DDBJ databases">
        <authorList>
            <person name="Mishra B."/>
        </authorList>
    </citation>
    <scope>NUCLEOTIDE SEQUENCE [LARGE SCALE GENOMIC DNA]</scope>
</reference>
<dbReference type="PANTHER" id="PTHR14379">
    <property type="entry name" value="LIMKAIN B LKAP"/>
    <property type="match status" value="1"/>
</dbReference>
<sequence length="540" mass="61261">MDEEDEDVSKLEDCWSTISLHPLDETFCLDGEDVEDLSNFSSYPSCYESYGHRQIRVFWDVVQYPIPTSANVKSVKTTLRAALNQMGFYSCVTIDAYGDRMNHSKDDLRDARISHQPQDEMVVDLIIGSHTHSPLNIVVIPSPDPESELHRVLKCLQKRHHQILLVKPKAHEQDGHFLFDSVESVVDCTQDLDGGKPIIKGRRMEDTTPVVKDLSSLASLFEGPERKGFVFWDVAKYSNPTRANAALVGTGIRAALQRLGHYGCVEILAFGGYKMKRKHIKHDQYKGARIIHIPQGLYVKAWDLYAKSLNPGPLMVIPTPDPCSDQHRLLTSFLKEGHYDVLSVKPPVDEDSPQDESFLTYPDSILGCTYGLYGGYPILRGRIKDERYPRLLQFEQWARGGVFVFWNLEDFPFPAGWSPDAIYEKIEAAYSGADGYELGDMSIWAYIDDKEGSWGGDFLKNKTWESSIYFLPGGGDKSARRNRMLHDILLWSRDMVTTSAKLVIVSNKDEVIEDKDFSSRLEMLEGWGYKVFVQPGSSFF</sequence>
<evidence type="ECO:0008006" key="3">
    <source>
        <dbReference type="Google" id="ProtNLM"/>
    </source>
</evidence>
<keyword evidence="2" id="KW-1185">Reference proteome</keyword>
<dbReference type="OrthoDB" id="1054010at2759"/>
<protein>
    <recommendedName>
        <fullName evidence="3">NYN domain-containing protein</fullName>
    </recommendedName>
</protein>
<name>A0A6D2IFB6_9BRAS</name>
<dbReference type="GO" id="GO:0010468">
    <property type="term" value="P:regulation of gene expression"/>
    <property type="evidence" value="ECO:0007669"/>
    <property type="project" value="InterPro"/>
</dbReference>
<proteinExistence type="predicted"/>
<dbReference type="GO" id="GO:0005777">
    <property type="term" value="C:peroxisome"/>
    <property type="evidence" value="ECO:0007669"/>
    <property type="project" value="InterPro"/>
</dbReference>
<evidence type="ECO:0000313" key="2">
    <source>
        <dbReference type="Proteomes" id="UP000467841"/>
    </source>
</evidence>
<evidence type="ECO:0000313" key="1">
    <source>
        <dbReference type="EMBL" id="CAA7026747.1"/>
    </source>
</evidence>
<accession>A0A6D2IFB6</accession>
<dbReference type="PANTHER" id="PTHR14379:SF7">
    <property type="entry name" value="ENDONUCLEASE OR GLYCOSYL HYDROLASE-RELATED"/>
    <property type="match status" value="1"/>
</dbReference>
<dbReference type="EMBL" id="CACVBM020001052">
    <property type="protein sequence ID" value="CAA7026747.1"/>
    <property type="molecule type" value="Genomic_DNA"/>
</dbReference>